<evidence type="ECO:0000313" key="3">
    <source>
        <dbReference type="Proteomes" id="UP000324222"/>
    </source>
</evidence>
<comment type="caution">
    <text evidence="2">The sequence shown here is derived from an EMBL/GenBank/DDBJ whole genome shotgun (WGS) entry which is preliminary data.</text>
</comment>
<feature type="region of interest" description="Disordered" evidence="1">
    <location>
        <begin position="52"/>
        <end position="85"/>
    </location>
</feature>
<feature type="region of interest" description="Disordered" evidence="1">
    <location>
        <begin position="112"/>
        <end position="132"/>
    </location>
</feature>
<feature type="compositionally biased region" description="Low complexity" evidence="1">
    <location>
        <begin position="57"/>
        <end position="85"/>
    </location>
</feature>
<reference evidence="2 3" key="1">
    <citation type="submission" date="2019-05" db="EMBL/GenBank/DDBJ databases">
        <title>Another draft genome of Portunus trituberculatus and its Hox gene families provides insights of decapod evolution.</title>
        <authorList>
            <person name="Jeong J.-H."/>
            <person name="Song I."/>
            <person name="Kim S."/>
            <person name="Choi T."/>
            <person name="Kim D."/>
            <person name="Ryu S."/>
            <person name="Kim W."/>
        </authorList>
    </citation>
    <scope>NUCLEOTIDE SEQUENCE [LARGE SCALE GENOMIC DNA]</scope>
    <source>
        <tissue evidence="2">Muscle</tissue>
    </source>
</reference>
<dbReference type="EMBL" id="VSRR010000759">
    <property type="protein sequence ID" value="MPC19303.1"/>
    <property type="molecule type" value="Genomic_DNA"/>
</dbReference>
<evidence type="ECO:0000256" key="1">
    <source>
        <dbReference type="SAM" id="MobiDB-lite"/>
    </source>
</evidence>
<evidence type="ECO:0000313" key="2">
    <source>
        <dbReference type="EMBL" id="MPC19303.1"/>
    </source>
</evidence>
<dbReference type="Proteomes" id="UP000324222">
    <property type="component" value="Unassembled WGS sequence"/>
</dbReference>
<organism evidence="2 3">
    <name type="scientific">Portunus trituberculatus</name>
    <name type="common">Swimming crab</name>
    <name type="synonym">Neptunus trituberculatus</name>
    <dbReference type="NCBI Taxonomy" id="210409"/>
    <lineage>
        <taxon>Eukaryota</taxon>
        <taxon>Metazoa</taxon>
        <taxon>Ecdysozoa</taxon>
        <taxon>Arthropoda</taxon>
        <taxon>Crustacea</taxon>
        <taxon>Multicrustacea</taxon>
        <taxon>Malacostraca</taxon>
        <taxon>Eumalacostraca</taxon>
        <taxon>Eucarida</taxon>
        <taxon>Decapoda</taxon>
        <taxon>Pleocyemata</taxon>
        <taxon>Brachyura</taxon>
        <taxon>Eubrachyura</taxon>
        <taxon>Portunoidea</taxon>
        <taxon>Portunidae</taxon>
        <taxon>Portuninae</taxon>
        <taxon>Portunus</taxon>
    </lineage>
</organism>
<feature type="compositionally biased region" description="Pro residues" evidence="1">
    <location>
        <begin position="119"/>
        <end position="132"/>
    </location>
</feature>
<protein>
    <submittedName>
        <fullName evidence="2">Uncharacterized protein</fullName>
    </submittedName>
</protein>
<dbReference type="AlphaFoldDB" id="A0A5B7DDF3"/>
<accession>A0A5B7DDF3</accession>
<sequence length="132" mass="14840">MNRKRRPSGLCVTRKGRDACRWPGYVSPLLSTLTFVWKHNLYFEAASEINAERPAASHSRNNSRSHNINNSNNNDDINNNSNNNNNNNNIHTSCLFWGCGIRMIHTLPHPSSLPALPRLAPPRNPPGNPHDP</sequence>
<keyword evidence="3" id="KW-1185">Reference proteome</keyword>
<name>A0A5B7DDF3_PORTR</name>
<proteinExistence type="predicted"/>
<gene>
    <name evidence="2" type="ORF">E2C01_012215</name>
</gene>